<protein>
    <submittedName>
        <fullName evidence="2">Nucleotidyltransferase domain-containing protein</fullName>
    </submittedName>
</protein>
<dbReference type="Proteomes" id="UP000199415">
    <property type="component" value="Unassembled WGS sequence"/>
</dbReference>
<dbReference type="InterPro" id="IPR043519">
    <property type="entry name" value="NT_sf"/>
</dbReference>
<keyword evidence="3" id="KW-1185">Reference proteome</keyword>
<evidence type="ECO:0000313" key="3">
    <source>
        <dbReference type="Proteomes" id="UP000199415"/>
    </source>
</evidence>
<evidence type="ECO:0000259" key="1">
    <source>
        <dbReference type="Pfam" id="PF18765"/>
    </source>
</evidence>
<sequence>MSNTLIARWAGLPVRTVRAAVSELENVSVIEMHGSQHHPTFSLKSDSVLADAVVQIFGAEETRYADILETIEHEVSVLGKHLDAAWLFGSVARGDDKPDSDIDIAVVSSANMTKQQQMDLQTLLAQRLFVVTYKHQYEVSVVLIDEADIREYERLENAWWENLKAEARTLVGDDPVTMSKRIARQAPNRGARQ</sequence>
<dbReference type="CDD" id="cd05403">
    <property type="entry name" value="NT_KNTase_like"/>
    <property type="match status" value="1"/>
</dbReference>
<reference evidence="2 3" key="1">
    <citation type="submission" date="2016-10" db="EMBL/GenBank/DDBJ databases">
        <authorList>
            <person name="de Groot N.N."/>
        </authorList>
    </citation>
    <scope>NUCLEOTIDE SEQUENCE [LARGE SCALE GENOMIC DNA]</scope>
    <source>
        <strain evidence="2 3">DSM 25584</strain>
    </source>
</reference>
<dbReference type="EMBL" id="FNCE01000009">
    <property type="protein sequence ID" value="SDG34383.1"/>
    <property type="molecule type" value="Genomic_DNA"/>
</dbReference>
<evidence type="ECO:0000313" key="2">
    <source>
        <dbReference type="EMBL" id="SDG34383.1"/>
    </source>
</evidence>
<dbReference type="SUPFAM" id="SSF81301">
    <property type="entry name" value="Nucleotidyltransferase"/>
    <property type="match status" value="1"/>
</dbReference>
<dbReference type="GO" id="GO:0016740">
    <property type="term" value="F:transferase activity"/>
    <property type="evidence" value="ECO:0007669"/>
    <property type="project" value="UniProtKB-KW"/>
</dbReference>
<dbReference type="PANTHER" id="PTHR33933:SF1">
    <property type="entry name" value="PROTEIN ADENYLYLTRANSFERASE MNTA-RELATED"/>
    <property type="match status" value="1"/>
</dbReference>
<feature type="domain" description="Polymerase beta nucleotidyltransferase" evidence="1">
    <location>
        <begin position="81"/>
        <end position="149"/>
    </location>
</feature>
<dbReference type="InterPro" id="IPR041633">
    <property type="entry name" value="Polbeta"/>
</dbReference>
<dbReference type="InterPro" id="IPR052548">
    <property type="entry name" value="Type_VII_TA_antitoxin"/>
</dbReference>
<dbReference type="AlphaFoldDB" id="A0A1G7TGF1"/>
<organism evidence="2 3">
    <name type="scientific">Limimonas halophila</name>
    <dbReference type="NCBI Taxonomy" id="1082479"/>
    <lineage>
        <taxon>Bacteria</taxon>
        <taxon>Pseudomonadati</taxon>
        <taxon>Pseudomonadota</taxon>
        <taxon>Alphaproteobacteria</taxon>
        <taxon>Rhodospirillales</taxon>
        <taxon>Rhodovibrionaceae</taxon>
        <taxon>Limimonas</taxon>
    </lineage>
</organism>
<accession>A0A1G7TGF1</accession>
<dbReference type="Gene3D" id="3.30.460.10">
    <property type="entry name" value="Beta Polymerase, domain 2"/>
    <property type="match status" value="1"/>
</dbReference>
<name>A0A1G7TGF1_9PROT</name>
<proteinExistence type="predicted"/>
<gene>
    <name evidence="2" type="ORF">SAMN05216241_10978</name>
</gene>
<dbReference type="Pfam" id="PF18765">
    <property type="entry name" value="Polbeta"/>
    <property type="match status" value="1"/>
</dbReference>
<keyword evidence="2" id="KW-0808">Transferase</keyword>
<dbReference type="PANTHER" id="PTHR33933">
    <property type="entry name" value="NUCLEOTIDYLTRANSFERASE"/>
    <property type="match status" value="1"/>
</dbReference>